<reference evidence="1" key="1">
    <citation type="submission" date="2021-05" db="EMBL/GenBank/DDBJ databases">
        <authorList>
            <person name="Scholz U."/>
            <person name="Mascher M."/>
            <person name="Fiebig A."/>
        </authorList>
    </citation>
    <scope>NUCLEOTIDE SEQUENCE [LARGE SCALE GENOMIC DNA]</scope>
</reference>
<evidence type="ECO:0000313" key="1">
    <source>
        <dbReference type="EnsemblPlants" id="AVESA.00010b.r2.2DG0389200.1.CDS.1"/>
    </source>
</evidence>
<name>A0ACD5VAC3_AVESA</name>
<dbReference type="EnsemblPlants" id="AVESA.00010b.r2.2DG0389200.1">
    <property type="protein sequence ID" value="AVESA.00010b.r2.2DG0389200.1.CDS.1"/>
    <property type="gene ID" value="AVESA.00010b.r2.2DG0389200"/>
</dbReference>
<dbReference type="Proteomes" id="UP001732700">
    <property type="component" value="Chromosome 2D"/>
</dbReference>
<evidence type="ECO:0000313" key="2">
    <source>
        <dbReference type="Proteomes" id="UP001732700"/>
    </source>
</evidence>
<proteinExistence type="predicted"/>
<keyword evidence="2" id="KW-1185">Reference proteome</keyword>
<organism evidence="1 2">
    <name type="scientific">Avena sativa</name>
    <name type="common">Oat</name>
    <dbReference type="NCBI Taxonomy" id="4498"/>
    <lineage>
        <taxon>Eukaryota</taxon>
        <taxon>Viridiplantae</taxon>
        <taxon>Streptophyta</taxon>
        <taxon>Embryophyta</taxon>
        <taxon>Tracheophyta</taxon>
        <taxon>Spermatophyta</taxon>
        <taxon>Magnoliopsida</taxon>
        <taxon>Liliopsida</taxon>
        <taxon>Poales</taxon>
        <taxon>Poaceae</taxon>
        <taxon>BOP clade</taxon>
        <taxon>Pooideae</taxon>
        <taxon>Poodae</taxon>
        <taxon>Poeae</taxon>
        <taxon>Poeae Chloroplast Group 1 (Aveneae type)</taxon>
        <taxon>Aveninae</taxon>
        <taxon>Avena</taxon>
    </lineage>
</organism>
<sequence>MLQDGAWRKLTSIRGTHPHFVPLVQRHVLVDSKIYITSLNILVLDLLASSFSIIPHPQGVEYRGIVHTKLSPPDDDSGVYLIHANELQLDIWLHKKDKWSLLNIICLKHMLANLRMTDPTFENDHTGVVLINQVGNNVEFVFWQMGRSVLYLDTKCRTLCKVHWAGRDGILLHIHPFFL</sequence>
<protein>
    <submittedName>
        <fullName evidence="1">Uncharacterized protein</fullName>
    </submittedName>
</protein>
<accession>A0ACD5VAC3</accession>
<reference evidence="1" key="2">
    <citation type="submission" date="2025-09" db="UniProtKB">
        <authorList>
            <consortium name="EnsemblPlants"/>
        </authorList>
    </citation>
    <scope>IDENTIFICATION</scope>
</reference>